<keyword evidence="1" id="KW-0812">Transmembrane</keyword>
<dbReference type="Proteomes" id="UP000092498">
    <property type="component" value="Chromosome"/>
</dbReference>
<reference evidence="2 3" key="1">
    <citation type="submission" date="2015-11" db="EMBL/GenBank/DDBJ databases">
        <title>Whole-Genome Sequence of Candidatus Oderbacter manganicum from the National Park Lower Oder Valley, Germany.</title>
        <authorList>
            <person name="Braun B."/>
            <person name="Liere K."/>
            <person name="Szewzyk U."/>
        </authorList>
    </citation>
    <scope>NUCLEOTIDE SEQUENCE [LARGE SCALE GENOMIC DNA]</scope>
    <source>
        <strain evidence="2 3">OTSz_A_272</strain>
    </source>
</reference>
<evidence type="ECO:0000313" key="3">
    <source>
        <dbReference type="Proteomes" id="UP000092498"/>
    </source>
</evidence>
<accession>A0A1B1ALJ7</accession>
<keyword evidence="1" id="KW-0472">Membrane</keyword>
<keyword evidence="3" id="KW-1185">Reference proteome</keyword>
<feature type="transmembrane region" description="Helical" evidence="1">
    <location>
        <begin position="102"/>
        <end position="123"/>
    </location>
</feature>
<evidence type="ECO:0000313" key="2">
    <source>
        <dbReference type="EMBL" id="ANP47442.1"/>
    </source>
</evidence>
<dbReference type="InParanoid" id="A0A1B1ALJ7"/>
<dbReference type="OrthoDB" id="5737184at2"/>
<organism evidence="2 3">
    <name type="scientific">Candidatus Viadribacter manganicus</name>
    <dbReference type="NCBI Taxonomy" id="1759059"/>
    <lineage>
        <taxon>Bacteria</taxon>
        <taxon>Pseudomonadati</taxon>
        <taxon>Pseudomonadota</taxon>
        <taxon>Alphaproteobacteria</taxon>
        <taxon>Hyphomonadales</taxon>
        <taxon>Hyphomonadaceae</taxon>
        <taxon>Candidatus Viadribacter</taxon>
    </lineage>
</organism>
<feature type="transmembrane region" description="Helical" evidence="1">
    <location>
        <begin position="70"/>
        <end position="90"/>
    </location>
</feature>
<dbReference type="STRING" id="1759059.ATE48_16750"/>
<proteinExistence type="predicted"/>
<protein>
    <submittedName>
        <fullName evidence="2">Uncharacterized protein</fullName>
    </submittedName>
</protein>
<sequence length="133" mass="14331">MDAEIFVPFVFFGFLAAIILVPQLSKERTKRSAHDLVSQALSRGQNLDPTLVQQLTQNLLDEGNRARKSLGSAVILLALAGGFIATGYVMDGFDPGGDARHGMWIPAIILGSVGTAFLLLSIIDYATKRRAQS</sequence>
<feature type="transmembrane region" description="Helical" evidence="1">
    <location>
        <begin position="6"/>
        <end position="24"/>
    </location>
</feature>
<dbReference type="KEGG" id="cbot:ATE48_16750"/>
<gene>
    <name evidence="2" type="ORF">ATE48_16750</name>
</gene>
<dbReference type="RefSeq" id="WP_066773577.1">
    <property type="nucleotide sequence ID" value="NZ_CP013244.1"/>
</dbReference>
<dbReference type="EMBL" id="CP013244">
    <property type="protein sequence ID" value="ANP47442.1"/>
    <property type="molecule type" value="Genomic_DNA"/>
</dbReference>
<evidence type="ECO:0000256" key="1">
    <source>
        <dbReference type="SAM" id="Phobius"/>
    </source>
</evidence>
<dbReference type="AlphaFoldDB" id="A0A1B1ALJ7"/>
<name>A0A1B1ALJ7_9PROT</name>
<keyword evidence="1" id="KW-1133">Transmembrane helix</keyword>